<organism evidence="2 3">
    <name type="scientific">Chromobacterium subtsugae</name>
    <dbReference type="NCBI Taxonomy" id="251747"/>
    <lineage>
        <taxon>Bacteria</taxon>
        <taxon>Pseudomonadati</taxon>
        <taxon>Pseudomonadota</taxon>
        <taxon>Betaproteobacteria</taxon>
        <taxon>Neisseriales</taxon>
        <taxon>Chromobacteriaceae</taxon>
        <taxon>Chromobacterium</taxon>
    </lineage>
</organism>
<dbReference type="Proteomes" id="UP000711178">
    <property type="component" value="Unassembled WGS sequence"/>
</dbReference>
<keyword evidence="3" id="KW-1185">Reference proteome</keyword>
<dbReference type="Pfam" id="PF09458">
    <property type="entry name" value="H_lectin"/>
    <property type="match status" value="1"/>
</dbReference>
<reference evidence="2 3" key="1">
    <citation type="submission" date="2021-05" db="EMBL/GenBank/DDBJ databases">
        <title>Draft Whole Genome Sequencing Of Biosensor Chromobacterium violaceum Strain CV026 Reveals A Regulatory RNA In Chromobacterium violaceum Phenotype Regulatory Network.</title>
        <authorList>
            <person name="Hong K.W."/>
            <person name="Chan K.G."/>
            <person name="Chang C.-Y."/>
        </authorList>
    </citation>
    <scope>NUCLEOTIDE SEQUENCE [LARGE SCALE GENOMIC DNA]</scope>
    <source>
        <strain evidence="2 3">ATCC 31532</strain>
    </source>
</reference>
<dbReference type="InterPro" id="IPR037221">
    <property type="entry name" value="H-type_lectin_dom_sf"/>
</dbReference>
<feature type="domain" description="H-type lectin" evidence="1">
    <location>
        <begin position="44"/>
        <end position="96"/>
    </location>
</feature>
<proteinExistence type="predicted"/>
<comment type="caution">
    <text evidence="2">The sequence shown here is derived from an EMBL/GenBank/DDBJ whole genome shotgun (WGS) entry which is preliminary data.</text>
</comment>
<dbReference type="Gene3D" id="2.60.40.2080">
    <property type="match status" value="1"/>
</dbReference>
<dbReference type="InterPro" id="IPR019019">
    <property type="entry name" value="H-type_lectin_domain"/>
</dbReference>
<dbReference type="RefSeq" id="WP_043577818.1">
    <property type="nucleotide sequence ID" value="NZ_CP142381.1"/>
</dbReference>
<accession>A0ABS7FGV4</accession>
<evidence type="ECO:0000259" key="1">
    <source>
        <dbReference type="Pfam" id="PF09458"/>
    </source>
</evidence>
<evidence type="ECO:0000313" key="3">
    <source>
        <dbReference type="Proteomes" id="UP000711178"/>
    </source>
</evidence>
<protein>
    <submittedName>
        <fullName evidence="2">H-type lectin domain-containing protein</fullName>
    </submittedName>
</protein>
<sequence>MTQIVLVGEVSSGYKHPQQLPSGVPVTIRVPFKLHNGAVVSLRNPQVIMSIKDVDASHNENLRINLYANGIDNNGFNANFETWSDSAIYSLVASFVVVGDA</sequence>
<dbReference type="SUPFAM" id="SSF141086">
    <property type="entry name" value="Agglutinin HPA-like"/>
    <property type="match status" value="1"/>
</dbReference>
<dbReference type="GeneID" id="89686696"/>
<gene>
    <name evidence="2" type="ORF">KIF53_16965</name>
</gene>
<dbReference type="EMBL" id="JAHDTB010000016">
    <property type="protein sequence ID" value="MBW8289326.1"/>
    <property type="molecule type" value="Genomic_DNA"/>
</dbReference>
<evidence type="ECO:0000313" key="2">
    <source>
        <dbReference type="EMBL" id="MBW8289326.1"/>
    </source>
</evidence>
<name>A0ABS7FGV4_9NEIS</name>